<dbReference type="AlphaFoldDB" id="A0A9Q1IL35"/>
<evidence type="ECO:0000313" key="2">
    <source>
        <dbReference type="Proteomes" id="UP001152622"/>
    </source>
</evidence>
<keyword evidence="2" id="KW-1185">Reference proteome</keyword>
<organism evidence="1 2">
    <name type="scientific">Synaphobranchus kaupii</name>
    <name type="common">Kaup's arrowtooth eel</name>
    <dbReference type="NCBI Taxonomy" id="118154"/>
    <lineage>
        <taxon>Eukaryota</taxon>
        <taxon>Metazoa</taxon>
        <taxon>Chordata</taxon>
        <taxon>Craniata</taxon>
        <taxon>Vertebrata</taxon>
        <taxon>Euteleostomi</taxon>
        <taxon>Actinopterygii</taxon>
        <taxon>Neopterygii</taxon>
        <taxon>Teleostei</taxon>
        <taxon>Anguilliformes</taxon>
        <taxon>Synaphobranchidae</taxon>
        <taxon>Synaphobranchus</taxon>
    </lineage>
</organism>
<sequence length="155" mass="16468">METAGGGAGWDQYLITGPHCTPIDGIQRLDKPCREARAGEDQTSTPQPIICARRGNAVMSLEGRVPLPQPGEMTSTSLVFLMLACPEPNKGMASNSVMNSRGTSAQQNPHSCSCVARKSHKVSAIPDPAPCGRLVGTWLVHGGGLKLLICRMNFL</sequence>
<name>A0A9Q1IL35_SYNKA</name>
<proteinExistence type="predicted"/>
<reference evidence="1" key="1">
    <citation type="journal article" date="2023" name="Science">
        <title>Genome structures resolve the early diversification of teleost fishes.</title>
        <authorList>
            <person name="Parey E."/>
            <person name="Louis A."/>
            <person name="Montfort J."/>
            <person name="Bouchez O."/>
            <person name="Roques C."/>
            <person name="Iampietro C."/>
            <person name="Lluch J."/>
            <person name="Castinel A."/>
            <person name="Donnadieu C."/>
            <person name="Desvignes T."/>
            <person name="Floi Bucao C."/>
            <person name="Jouanno E."/>
            <person name="Wen M."/>
            <person name="Mejri S."/>
            <person name="Dirks R."/>
            <person name="Jansen H."/>
            <person name="Henkel C."/>
            <person name="Chen W.J."/>
            <person name="Zahm M."/>
            <person name="Cabau C."/>
            <person name="Klopp C."/>
            <person name="Thompson A.W."/>
            <person name="Robinson-Rechavi M."/>
            <person name="Braasch I."/>
            <person name="Lecointre G."/>
            <person name="Bobe J."/>
            <person name="Postlethwait J.H."/>
            <person name="Berthelot C."/>
            <person name="Roest Crollius H."/>
            <person name="Guiguen Y."/>
        </authorList>
    </citation>
    <scope>NUCLEOTIDE SEQUENCE</scope>
    <source>
        <strain evidence="1">WJC10195</strain>
    </source>
</reference>
<evidence type="ECO:0000313" key="1">
    <source>
        <dbReference type="EMBL" id="KAJ8343602.1"/>
    </source>
</evidence>
<dbReference type="Proteomes" id="UP001152622">
    <property type="component" value="Chromosome 13"/>
</dbReference>
<comment type="caution">
    <text evidence="1">The sequence shown here is derived from an EMBL/GenBank/DDBJ whole genome shotgun (WGS) entry which is preliminary data.</text>
</comment>
<dbReference type="EMBL" id="JAINUF010000013">
    <property type="protein sequence ID" value="KAJ8343602.1"/>
    <property type="molecule type" value="Genomic_DNA"/>
</dbReference>
<gene>
    <name evidence="1" type="ORF">SKAU_G00309310</name>
</gene>
<accession>A0A9Q1IL35</accession>
<protein>
    <submittedName>
        <fullName evidence="1">Uncharacterized protein</fullName>
    </submittedName>
</protein>